<protein>
    <submittedName>
        <fullName evidence="2">Uncharacterized protein</fullName>
    </submittedName>
</protein>
<keyword evidence="1" id="KW-0812">Transmembrane</keyword>
<keyword evidence="1" id="KW-0472">Membrane</keyword>
<gene>
    <name evidence="2" type="ORF">GCM10011614_21840</name>
</gene>
<reference evidence="2" key="1">
    <citation type="journal article" date="2014" name="Int. J. Syst. Evol. Microbiol.">
        <title>Complete genome sequence of Corynebacterium casei LMG S-19264T (=DSM 44701T), isolated from a smear-ripened cheese.</title>
        <authorList>
            <consortium name="US DOE Joint Genome Institute (JGI-PGF)"/>
            <person name="Walter F."/>
            <person name="Albersmeier A."/>
            <person name="Kalinowski J."/>
            <person name="Ruckert C."/>
        </authorList>
    </citation>
    <scope>NUCLEOTIDE SEQUENCE</scope>
    <source>
        <strain evidence="2">KCTC 32255</strain>
    </source>
</reference>
<organism evidence="2 3">
    <name type="scientific">Novosphingobium colocasiae</name>
    <dbReference type="NCBI Taxonomy" id="1256513"/>
    <lineage>
        <taxon>Bacteria</taxon>
        <taxon>Pseudomonadati</taxon>
        <taxon>Pseudomonadota</taxon>
        <taxon>Alphaproteobacteria</taxon>
        <taxon>Sphingomonadales</taxon>
        <taxon>Sphingomonadaceae</taxon>
        <taxon>Novosphingobium</taxon>
    </lineage>
</organism>
<comment type="caution">
    <text evidence="2">The sequence shown here is derived from an EMBL/GenBank/DDBJ whole genome shotgun (WGS) entry which is preliminary data.</text>
</comment>
<evidence type="ECO:0000313" key="3">
    <source>
        <dbReference type="Proteomes" id="UP000648075"/>
    </source>
</evidence>
<proteinExistence type="predicted"/>
<dbReference type="RefSeq" id="WP_189621236.1">
    <property type="nucleotide sequence ID" value="NZ_BMZA01000007.1"/>
</dbReference>
<evidence type="ECO:0000256" key="1">
    <source>
        <dbReference type="SAM" id="Phobius"/>
    </source>
</evidence>
<feature type="transmembrane region" description="Helical" evidence="1">
    <location>
        <begin position="51"/>
        <end position="71"/>
    </location>
</feature>
<evidence type="ECO:0000313" key="2">
    <source>
        <dbReference type="EMBL" id="GGZ06523.1"/>
    </source>
</evidence>
<name>A0A918PGI0_9SPHN</name>
<dbReference type="Proteomes" id="UP000648075">
    <property type="component" value="Unassembled WGS sequence"/>
</dbReference>
<reference evidence="2" key="2">
    <citation type="submission" date="2020-09" db="EMBL/GenBank/DDBJ databases">
        <authorList>
            <person name="Sun Q."/>
            <person name="Kim S."/>
        </authorList>
    </citation>
    <scope>NUCLEOTIDE SEQUENCE</scope>
    <source>
        <strain evidence="2">KCTC 32255</strain>
    </source>
</reference>
<dbReference type="EMBL" id="BMZA01000007">
    <property type="protein sequence ID" value="GGZ06523.1"/>
    <property type="molecule type" value="Genomic_DNA"/>
</dbReference>
<keyword evidence="3" id="KW-1185">Reference proteome</keyword>
<keyword evidence="1" id="KW-1133">Transmembrane helix</keyword>
<sequence length="78" mass="8616">MTIIDDTAATERLAKRRFIIMRAANLCGAVLVVLGMLVFTRRLPVNLPPEAGYALAAIGLFEALILPRILARAWRSRP</sequence>
<accession>A0A918PGI0</accession>
<dbReference type="AlphaFoldDB" id="A0A918PGI0"/>
<feature type="transmembrane region" description="Helical" evidence="1">
    <location>
        <begin position="19"/>
        <end position="39"/>
    </location>
</feature>